<dbReference type="Proteomes" id="UP000886047">
    <property type="component" value="Unassembled WGS sequence"/>
</dbReference>
<evidence type="ECO:0000259" key="1">
    <source>
        <dbReference type="Pfam" id="PF04986"/>
    </source>
</evidence>
<dbReference type="InterPro" id="IPR007069">
    <property type="entry name" value="Transposase_32"/>
</dbReference>
<proteinExistence type="predicted"/>
<dbReference type="Pfam" id="PF04986">
    <property type="entry name" value="Y2_Tnp"/>
    <property type="match status" value="1"/>
</dbReference>
<comment type="caution">
    <text evidence="2">The sequence shown here is derived from an EMBL/GenBank/DDBJ whole genome shotgun (WGS) entry which is preliminary data.</text>
</comment>
<gene>
    <name evidence="2" type="ORF">ENN90_06475</name>
</gene>
<evidence type="ECO:0000313" key="2">
    <source>
        <dbReference type="EMBL" id="HDR51253.1"/>
    </source>
</evidence>
<name>A0A831LKG2_9BACT</name>
<feature type="domain" description="Transposase IS801/IS1294" evidence="1">
    <location>
        <begin position="66"/>
        <end position="152"/>
    </location>
</feature>
<dbReference type="GO" id="GO:0003677">
    <property type="term" value="F:DNA binding"/>
    <property type="evidence" value="ECO:0007669"/>
    <property type="project" value="InterPro"/>
</dbReference>
<dbReference type="EMBL" id="DSDK01000354">
    <property type="protein sequence ID" value="HDR51253.1"/>
    <property type="molecule type" value="Genomic_DNA"/>
</dbReference>
<accession>A0A831LKG2</accession>
<reference evidence="2" key="1">
    <citation type="journal article" date="2020" name="mSystems">
        <title>Genome- and Community-Level Interaction Insights into Carbon Utilization and Element Cycling Functions of Hydrothermarchaeota in Hydrothermal Sediment.</title>
        <authorList>
            <person name="Zhou Z."/>
            <person name="Liu Y."/>
            <person name="Xu W."/>
            <person name="Pan J."/>
            <person name="Luo Z.H."/>
            <person name="Li M."/>
        </authorList>
    </citation>
    <scope>NUCLEOTIDE SEQUENCE [LARGE SCALE GENOMIC DNA]</scope>
    <source>
        <strain evidence="2">SpSt-1217</strain>
    </source>
</reference>
<dbReference type="PANTHER" id="PTHR37023:SF1">
    <property type="entry name" value="ISSOD25 TRANSPOSASE TNPA_ISSOD25"/>
    <property type="match status" value="1"/>
</dbReference>
<organism evidence="2">
    <name type="scientific">Mariniphaga anaerophila</name>
    <dbReference type="NCBI Taxonomy" id="1484053"/>
    <lineage>
        <taxon>Bacteria</taxon>
        <taxon>Pseudomonadati</taxon>
        <taxon>Bacteroidota</taxon>
        <taxon>Bacteroidia</taxon>
        <taxon>Marinilabiliales</taxon>
        <taxon>Prolixibacteraceae</taxon>
        <taxon>Mariniphaga</taxon>
    </lineage>
</organism>
<dbReference type="AlphaFoldDB" id="A0A831LKG2"/>
<dbReference type="GO" id="GO:0004803">
    <property type="term" value="F:transposase activity"/>
    <property type="evidence" value="ECO:0007669"/>
    <property type="project" value="InterPro"/>
</dbReference>
<dbReference type="GO" id="GO:0006313">
    <property type="term" value="P:DNA transposition"/>
    <property type="evidence" value="ECO:0007669"/>
    <property type="project" value="InterPro"/>
</dbReference>
<dbReference type="PANTHER" id="PTHR37023">
    <property type="entry name" value="TRANSPOSASE"/>
    <property type="match status" value="1"/>
</dbReference>
<protein>
    <recommendedName>
        <fullName evidence="1">Transposase IS801/IS1294 domain-containing protein</fullName>
    </recommendedName>
</protein>
<sequence>MFLTFYHPCFGHILFITPGNVADNNLRLGVKLCKVLCGKLFGDKGYISEKLRESLAKQELFLFSKIIYAKQAFGSAESVVEYLGRYTHRVAISNTRILKVTETHVTFGWCDRENGYQKKTETIPGIEFLKRFLDHIVPPYFRRRIQVTGTLSIRTGASGKCGSSNLLTPDVL</sequence>